<proteinExistence type="predicted"/>
<gene>
    <name evidence="1" type="ORF">SCRG_02504</name>
</gene>
<dbReference type="HOGENOM" id="CLU_2186010_0_0_1"/>
<keyword evidence="2" id="KW-1185">Reference proteome</keyword>
<organism evidence="1 2">
    <name type="scientific">Saccharomyces cerevisiae (strain RM11-1a)</name>
    <name type="common">Baker's yeast</name>
    <dbReference type="NCBI Taxonomy" id="285006"/>
    <lineage>
        <taxon>Eukaryota</taxon>
        <taxon>Fungi</taxon>
        <taxon>Dikarya</taxon>
        <taxon>Ascomycota</taxon>
        <taxon>Saccharomycotina</taxon>
        <taxon>Saccharomycetes</taxon>
        <taxon>Saccharomycetales</taxon>
        <taxon>Saccharomycetaceae</taxon>
        <taxon>Saccharomyces</taxon>
    </lineage>
</organism>
<reference evidence="1" key="1">
    <citation type="submission" date="2005-03" db="EMBL/GenBank/DDBJ databases">
        <authorList>
            <person name="Giovannoni S.J."/>
            <person name="Cho J.-C."/>
            <person name="Ferriera S."/>
            <person name="Johnson J."/>
            <person name="Kravitz S."/>
            <person name="Halpern A."/>
            <person name="Remington K."/>
            <person name="Beeson K."/>
            <person name="Tran B."/>
            <person name="Rogers Y.-H."/>
            <person name="Friedman R."/>
            <person name="Venter J.C."/>
        </authorList>
    </citation>
    <scope>NUCLEOTIDE SEQUENCE</scope>
    <source>
        <strain evidence="1">RM11-1a</strain>
    </source>
</reference>
<dbReference type="EMBL" id="CH408046">
    <property type="protein sequence ID" value="EDV11223.1"/>
    <property type="molecule type" value="Genomic_DNA"/>
</dbReference>
<dbReference type="AlphaFoldDB" id="B3LL75"/>
<accession>B3LL75</accession>
<protein>
    <submittedName>
        <fullName evidence="1">Uncharacterized protein</fullName>
    </submittedName>
</protein>
<evidence type="ECO:0000313" key="2">
    <source>
        <dbReference type="Proteomes" id="UP000008335"/>
    </source>
</evidence>
<name>B3LL75_YEAS1</name>
<dbReference type="Proteomes" id="UP000008335">
    <property type="component" value="Unassembled WGS sequence"/>
</dbReference>
<reference evidence="1" key="2">
    <citation type="submission" date="2005-07" db="EMBL/GenBank/DDBJ databases">
        <title>Annotation of the Saccharomyces cerevisiae RM11-1a Genome.</title>
        <authorList>
            <consortium name="The Broad Institute Genome Sequencing Platform"/>
            <person name="Birren B."/>
            <person name="Lander E."/>
            <person name="Galagan J."/>
            <person name="Nusbaum C."/>
            <person name="Devon K."/>
            <person name="Cuomo C."/>
            <person name="Jaffe D."/>
            <person name="Butler J."/>
            <person name="Alvarez P."/>
            <person name="Gnerre S."/>
            <person name="Grabherr M."/>
            <person name="Kleber M."/>
            <person name="Mauceli E."/>
            <person name="Brockman W."/>
            <person name="MacCallum I.A."/>
            <person name="Rounsley S."/>
            <person name="Young S."/>
            <person name="LaButti K."/>
            <person name="Pushparaj V."/>
            <person name="DeCaprio D."/>
            <person name="Crawford M."/>
            <person name="Koehrsen M."/>
            <person name="Engels R."/>
            <person name="Montgomery P."/>
            <person name="Pearson M."/>
            <person name="Howarth C."/>
            <person name="Larson L."/>
            <person name="Luoma S."/>
            <person name="White J."/>
            <person name="O'Leary S."/>
            <person name="Kodira C."/>
            <person name="Zeng Q."/>
            <person name="Yandava C."/>
            <person name="Alvarado L."/>
            <person name="Pratt S."/>
            <person name="Kruglyak L."/>
        </authorList>
    </citation>
    <scope>NUCLEOTIDE SEQUENCE</scope>
    <source>
        <strain evidence="1">RM11-1a</strain>
    </source>
</reference>
<sequence>MSCIFSADLGVEYSCAESRITNLVLCILCIREEKAAPVVKKDKFLFFIFLSSKENLFCEISSRSSVSEVKSLRAKNNFICPHAVIGFQGAKAQLGIRFPQLNGLLRLQH</sequence>
<evidence type="ECO:0000313" key="1">
    <source>
        <dbReference type="EMBL" id="EDV11223.1"/>
    </source>
</evidence>